<comment type="caution">
    <text evidence="1">The sequence shown here is derived from an EMBL/GenBank/DDBJ whole genome shotgun (WGS) entry which is preliminary data.</text>
</comment>
<dbReference type="AlphaFoldDB" id="A0A0P6WYR2"/>
<sequence>MNEPLTIRWFLRDNTPSLPPPFPIRVERLVWEEPGGAAVAVLRADCGACSLLDAAEWAADALRRPLILYSPAGEACWNGFIGRVEILNGAAGLYFDLSHLANRVAAVYSPLVNEPPFTARRTRSDWVEDRLSQSRYGRKERLLHLNEEQPESLLAACRAALQGSALPQGQAFLPARPSPPAMRLIGRGWFSTLNWAYLRVGGGVEGFVEAAQTTQTLGRSATSDALLAQSFQTADGPLYLLEAGLNLRRSGTPGDEITLTVCADQNGVPGAGLASVGLPAALISSGRMWARFRFEQPPLLQANTPYWLRIGRSGALNTSHYYILYRESGDPYPRGKMLQWNGSAWVDTSGGLTDLNFYISAGQSRRTRVLELCAAPAGGQFLRSVHLRAELDGVVPFADEGLRPCGEVLLDLLSRGDTQGRRLRALVNAERDLIIEPLPPEDNPAWLLGMDGRLTALSGRPARLGEPLTGEWARLSGGGAARPLLLRRVVWTPQAGLRVSAVGGEPAFPLSRS</sequence>
<dbReference type="EMBL" id="LGHJ01000015">
    <property type="protein sequence ID" value="KPL75227.1"/>
    <property type="molecule type" value="Genomic_DNA"/>
</dbReference>
<evidence type="ECO:0000313" key="2">
    <source>
        <dbReference type="Proteomes" id="UP000050514"/>
    </source>
</evidence>
<name>A0A0P6WYR2_9CHLR</name>
<protein>
    <submittedName>
        <fullName evidence="1">Uncharacterized protein</fullName>
    </submittedName>
</protein>
<dbReference type="RefSeq" id="WP_061913225.1">
    <property type="nucleotide sequence ID" value="NZ_DF967971.1"/>
</dbReference>
<dbReference type="Proteomes" id="UP000050514">
    <property type="component" value="Unassembled WGS sequence"/>
</dbReference>
<gene>
    <name evidence="1" type="ORF">AC812_09720</name>
</gene>
<proteinExistence type="predicted"/>
<reference evidence="1 2" key="1">
    <citation type="submission" date="2015-07" db="EMBL/GenBank/DDBJ databases">
        <title>Draft genome of Bellilinea caldifistulae DSM 17877.</title>
        <authorList>
            <person name="Hemp J."/>
            <person name="Ward L.M."/>
            <person name="Pace L.A."/>
            <person name="Fischer W.W."/>
        </authorList>
    </citation>
    <scope>NUCLEOTIDE SEQUENCE [LARGE SCALE GENOMIC DNA]</scope>
    <source>
        <strain evidence="1 2">GOMI-1</strain>
    </source>
</reference>
<dbReference type="NCBIfam" id="NF041539">
    <property type="entry name" value="choice_anch_R"/>
    <property type="match status" value="1"/>
</dbReference>
<evidence type="ECO:0000313" key="1">
    <source>
        <dbReference type="EMBL" id="KPL75227.1"/>
    </source>
</evidence>
<accession>A0A0P6WYR2</accession>
<dbReference type="STRING" id="360411.AC812_09720"/>
<dbReference type="OrthoDB" id="9805228at2"/>
<keyword evidence="2" id="KW-1185">Reference proteome</keyword>
<organism evidence="1 2">
    <name type="scientific">Bellilinea caldifistulae</name>
    <dbReference type="NCBI Taxonomy" id="360411"/>
    <lineage>
        <taxon>Bacteria</taxon>
        <taxon>Bacillati</taxon>
        <taxon>Chloroflexota</taxon>
        <taxon>Anaerolineae</taxon>
        <taxon>Anaerolineales</taxon>
        <taxon>Anaerolineaceae</taxon>
        <taxon>Bellilinea</taxon>
    </lineage>
</organism>